<evidence type="ECO:0000313" key="5">
    <source>
        <dbReference type="Proteomes" id="UP000284657"/>
    </source>
</evidence>
<proteinExistence type="predicted"/>
<evidence type="ECO:0000256" key="1">
    <source>
        <dbReference type="SAM" id="MobiDB-lite"/>
    </source>
</evidence>
<feature type="region of interest" description="Disordered" evidence="1">
    <location>
        <begin position="35"/>
        <end position="55"/>
    </location>
</feature>
<evidence type="ECO:0000313" key="4">
    <source>
        <dbReference type="Proteomes" id="UP000277300"/>
    </source>
</evidence>
<comment type="caution">
    <text evidence="3">The sequence shown here is derived from an EMBL/GenBank/DDBJ whole genome shotgun (WGS) entry which is preliminary data.</text>
</comment>
<sequence>MQDSAAKPKKKRIRRQKLELDYLRDLVVKLEDQMTQLNTRQNEPEDGKDKAVGTGPSIWKGIAERQLKERARAETKNQKLRVSLEGQLKLATRLEKILSKRPRNEETDALTGIKRFKPLLDTVVAPTDDDIFADQLAHVQRAHLEADQLFSGPEYANRSIVFCDMHVMNDPNSDVGVAFVTKANCMLPFDLHVTEKAFWRSFAGEGTTDLCYFLDDRISTDDLVARSYGLHFDAGSFHINVRGKQTFRKYVGDNCVMLMWKAISEPVEINGTKFYGLRVNQTVWIVLRGVNLEDTADTPVKTECSGDSIPRFNTSTSLQSYSKMTLELQDDIVDQELQVGALTDFVVNSHDTISEVCGKMINEVLVEEDWNLNGWLDNIAL</sequence>
<protein>
    <submittedName>
        <fullName evidence="3">Uncharacterized protein</fullName>
    </submittedName>
</protein>
<reference evidence="4 5" key="1">
    <citation type="submission" date="2018-07" db="EMBL/GenBank/DDBJ databases">
        <title>Genome sequencing of oomycete isolates from Chile give support for New Zealand origin for Phytophthora kernoviae and make available the first Nothophytophthora sp. genome.</title>
        <authorList>
            <person name="Studholme D.J."/>
            <person name="Sanfuentes E."/>
            <person name="Panda P."/>
            <person name="Hill R."/>
            <person name="Sambles C."/>
            <person name="Grant M."/>
            <person name="Williams N.M."/>
            <person name="Mcdougal R.L."/>
        </authorList>
    </citation>
    <scope>NUCLEOTIDE SEQUENCE [LARGE SCALE GENOMIC DNA]</scope>
    <source>
        <strain evidence="3">Chile6</strain>
        <strain evidence="2">Chile7</strain>
    </source>
</reference>
<dbReference type="AlphaFoldDB" id="A0A3F2RGA2"/>
<dbReference type="PANTHER" id="PTHR35796:SF3">
    <property type="entry name" value="BHLH DOMAIN-CONTAINING PROTEIN"/>
    <property type="match status" value="1"/>
</dbReference>
<dbReference type="Proteomes" id="UP000277300">
    <property type="component" value="Unassembled WGS sequence"/>
</dbReference>
<dbReference type="EMBL" id="MBAD02002095">
    <property type="protein sequence ID" value="RLN49809.1"/>
    <property type="molecule type" value="Genomic_DNA"/>
</dbReference>
<dbReference type="EMBL" id="MBDO02000386">
    <property type="protein sequence ID" value="RLN56123.1"/>
    <property type="molecule type" value="Genomic_DNA"/>
</dbReference>
<accession>A0A3F2RGA2</accession>
<feature type="compositionally biased region" description="Basic and acidic residues" evidence="1">
    <location>
        <begin position="42"/>
        <end position="51"/>
    </location>
</feature>
<dbReference type="PANTHER" id="PTHR35796">
    <property type="entry name" value="HYPOTHETICAL CYTOSOLIC PROTEIN"/>
    <property type="match status" value="1"/>
</dbReference>
<name>A0A3F2RGA2_9STRA</name>
<evidence type="ECO:0000313" key="3">
    <source>
        <dbReference type="EMBL" id="RLN56123.1"/>
    </source>
</evidence>
<dbReference type="OrthoDB" id="106293at2759"/>
<organism evidence="3 4">
    <name type="scientific">Phytophthora kernoviae</name>
    <dbReference type="NCBI Taxonomy" id="325452"/>
    <lineage>
        <taxon>Eukaryota</taxon>
        <taxon>Sar</taxon>
        <taxon>Stramenopiles</taxon>
        <taxon>Oomycota</taxon>
        <taxon>Peronosporomycetes</taxon>
        <taxon>Peronosporales</taxon>
        <taxon>Peronosporaceae</taxon>
        <taxon>Phytophthora</taxon>
    </lineage>
</organism>
<evidence type="ECO:0000313" key="2">
    <source>
        <dbReference type="EMBL" id="RLN49809.1"/>
    </source>
</evidence>
<gene>
    <name evidence="2" type="ORF">BBJ29_007692</name>
    <name evidence="3" type="ORF">BBP00_00008163</name>
</gene>
<dbReference type="Proteomes" id="UP000284657">
    <property type="component" value="Unassembled WGS sequence"/>
</dbReference>